<dbReference type="AlphaFoldDB" id="X6P706"/>
<proteinExistence type="predicted"/>
<feature type="region of interest" description="Disordered" evidence="1">
    <location>
        <begin position="73"/>
        <end position="94"/>
    </location>
</feature>
<evidence type="ECO:0000313" key="2">
    <source>
        <dbReference type="EMBL" id="ETO33873.1"/>
    </source>
</evidence>
<protein>
    <submittedName>
        <fullName evidence="2">Uncharacterized protein</fullName>
    </submittedName>
</protein>
<organism evidence="2 3">
    <name type="scientific">Reticulomyxa filosa</name>
    <dbReference type="NCBI Taxonomy" id="46433"/>
    <lineage>
        <taxon>Eukaryota</taxon>
        <taxon>Sar</taxon>
        <taxon>Rhizaria</taxon>
        <taxon>Retaria</taxon>
        <taxon>Foraminifera</taxon>
        <taxon>Monothalamids</taxon>
        <taxon>Reticulomyxidae</taxon>
        <taxon>Reticulomyxa</taxon>
    </lineage>
</organism>
<keyword evidence="3" id="KW-1185">Reference proteome</keyword>
<accession>X6P706</accession>
<sequence length="94" mass="11408">MIERQSLAYSYVKNLIKDRYLVIKEKKKLGRIFGRFNKNDKKLDDECLKDKKRENVEKWKKYEVINMVIGNHEESDNEENVKKKAKRNTEEEDN</sequence>
<evidence type="ECO:0000256" key="1">
    <source>
        <dbReference type="SAM" id="MobiDB-lite"/>
    </source>
</evidence>
<evidence type="ECO:0000313" key="3">
    <source>
        <dbReference type="Proteomes" id="UP000023152"/>
    </source>
</evidence>
<feature type="compositionally biased region" description="Basic and acidic residues" evidence="1">
    <location>
        <begin position="73"/>
        <end position="82"/>
    </location>
</feature>
<comment type="caution">
    <text evidence="2">The sequence shown here is derived from an EMBL/GenBank/DDBJ whole genome shotgun (WGS) entry which is preliminary data.</text>
</comment>
<dbReference type="Proteomes" id="UP000023152">
    <property type="component" value="Unassembled WGS sequence"/>
</dbReference>
<dbReference type="EMBL" id="ASPP01003081">
    <property type="protein sequence ID" value="ETO33873.1"/>
    <property type="molecule type" value="Genomic_DNA"/>
</dbReference>
<gene>
    <name evidence="2" type="ORF">RFI_03224</name>
</gene>
<name>X6P706_RETFI</name>
<reference evidence="2 3" key="1">
    <citation type="journal article" date="2013" name="Curr. Biol.">
        <title>The Genome of the Foraminiferan Reticulomyxa filosa.</title>
        <authorList>
            <person name="Glockner G."/>
            <person name="Hulsmann N."/>
            <person name="Schleicher M."/>
            <person name="Noegel A.A."/>
            <person name="Eichinger L."/>
            <person name="Gallinger C."/>
            <person name="Pawlowski J."/>
            <person name="Sierra R."/>
            <person name="Euteneuer U."/>
            <person name="Pillet L."/>
            <person name="Moustafa A."/>
            <person name="Platzer M."/>
            <person name="Groth M."/>
            <person name="Szafranski K."/>
            <person name="Schliwa M."/>
        </authorList>
    </citation>
    <scope>NUCLEOTIDE SEQUENCE [LARGE SCALE GENOMIC DNA]</scope>
</reference>